<dbReference type="InterPro" id="IPR036388">
    <property type="entry name" value="WH-like_DNA-bd_sf"/>
</dbReference>
<evidence type="ECO:0000259" key="1">
    <source>
        <dbReference type="Pfam" id="PF07848"/>
    </source>
</evidence>
<protein>
    <recommendedName>
        <fullName evidence="5">PaaX family transcriptional regulator</fullName>
    </recommendedName>
</protein>
<sequence>MSERISPELEGAQAFSSSIALVPFLFGLAQRSELGGTALTTLLTDLGQTPSAARGTIMRLRRAGNLVGRREGRNVHYRLAGQLAAGFDRLTDASAAPNWTGEFHALLFSVPEAHRPFRDTLRRSAVMCGYGILQQGVLISLADHWPTLSNTLPPRPPDATLYPARLALPAADAARAAATAWQLPARADRLDHHRRQLRKALRDNAPTPGPAALRRLDELLNPPMQDILTTPRLPPDLLPDHWPLPALWSDLDEINHRYGPPAKAHVDRTLNGPL</sequence>
<feature type="domain" description="Transcriptional repressor PaaX-like central Cas2-like" evidence="2">
    <location>
        <begin position="98"/>
        <end position="143"/>
    </location>
</feature>
<name>A0A7K0CWQ6_9NOCA</name>
<dbReference type="PANTHER" id="PTHR30319">
    <property type="entry name" value="PHENYLACETIC ACID REGULATOR-RELATED TRANSCRIPTIONAL REPRESSOR"/>
    <property type="match status" value="1"/>
</dbReference>
<evidence type="ECO:0000313" key="3">
    <source>
        <dbReference type="EMBL" id="MQY17925.1"/>
    </source>
</evidence>
<evidence type="ECO:0008006" key="5">
    <source>
        <dbReference type="Google" id="ProtNLM"/>
    </source>
</evidence>
<dbReference type="Pfam" id="PF07848">
    <property type="entry name" value="PaaX"/>
    <property type="match status" value="1"/>
</dbReference>
<dbReference type="Pfam" id="PF20803">
    <property type="entry name" value="PaaX_M"/>
    <property type="match status" value="1"/>
</dbReference>
<evidence type="ECO:0000259" key="2">
    <source>
        <dbReference type="Pfam" id="PF20803"/>
    </source>
</evidence>
<dbReference type="InterPro" id="IPR012906">
    <property type="entry name" value="PaaX-like_N"/>
</dbReference>
<keyword evidence="4" id="KW-1185">Reference proteome</keyword>
<gene>
    <name evidence="3" type="ORF">NRB20_09920</name>
</gene>
<evidence type="ECO:0000313" key="4">
    <source>
        <dbReference type="Proteomes" id="UP000438448"/>
    </source>
</evidence>
<proteinExistence type="predicted"/>
<feature type="domain" description="Transcriptional repressor PaaX-like N-terminal" evidence="1">
    <location>
        <begin position="38"/>
        <end position="82"/>
    </location>
</feature>
<dbReference type="RefSeq" id="WP_194289730.1">
    <property type="nucleotide sequence ID" value="NZ_WEGK01000002.1"/>
</dbReference>
<accession>A0A7K0CWQ6</accession>
<dbReference type="PANTHER" id="PTHR30319:SF1">
    <property type="entry name" value="TRANSCRIPTIONAL REPRESSOR PAAX"/>
    <property type="match status" value="1"/>
</dbReference>
<organism evidence="3 4">
    <name type="scientific">Nocardia macrotermitis</name>
    <dbReference type="NCBI Taxonomy" id="2585198"/>
    <lineage>
        <taxon>Bacteria</taxon>
        <taxon>Bacillati</taxon>
        <taxon>Actinomycetota</taxon>
        <taxon>Actinomycetes</taxon>
        <taxon>Mycobacteriales</taxon>
        <taxon>Nocardiaceae</taxon>
        <taxon>Nocardia</taxon>
    </lineage>
</organism>
<dbReference type="Gene3D" id="1.10.10.10">
    <property type="entry name" value="Winged helix-like DNA-binding domain superfamily/Winged helix DNA-binding domain"/>
    <property type="match status" value="1"/>
</dbReference>
<comment type="caution">
    <text evidence="3">The sequence shown here is derived from an EMBL/GenBank/DDBJ whole genome shotgun (WGS) entry which is preliminary data.</text>
</comment>
<dbReference type="EMBL" id="WEGK01000002">
    <property type="protein sequence ID" value="MQY17925.1"/>
    <property type="molecule type" value="Genomic_DNA"/>
</dbReference>
<dbReference type="GO" id="GO:0006351">
    <property type="term" value="P:DNA-templated transcription"/>
    <property type="evidence" value="ECO:0007669"/>
    <property type="project" value="TreeGrafter"/>
</dbReference>
<dbReference type="AlphaFoldDB" id="A0A7K0CWQ6"/>
<reference evidence="3 4" key="1">
    <citation type="submission" date="2019-10" db="EMBL/GenBank/DDBJ databases">
        <title>Nocardia macrotermitis sp. nov. and Nocardia aurantia sp. nov., isolated from the gut of fungus growing-termite Macrotermes natalensis.</title>
        <authorList>
            <person name="Benndorf R."/>
            <person name="Schwitalla J."/>
            <person name="Martin K."/>
            <person name="De Beer W."/>
            <person name="Kaster A.-K."/>
            <person name="Vollmers J."/>
            <person name="Poulsen M."/>
            <person name="Beemelmanns C."/>
        </authorList>
    </citation>
    <scope>NUCLEOTIDE SEQUENCE [LARGE SCALE GENOMIC DNA]</scope>
    <source>
        <strain evidence="3 4">RB20</strain>
    </source>
</reference>
<dbReference type="Proteomes" id="UP000438448">
    <property type="component" value="Unassembled WGS sequence"/>
</dbReference>
<dbReference type="InterPro" id="IPR048846">
    <property type="entry name" value="PaaX-like_central"/>
</dbReference>